<reference evidence="9 10" key="1">
    <citation type="journal article" date="2024" name="Insects">
        <title>An Improved Chromosome-Level Genome Assembly of the Firefly Pyrocoelia pectoralis.</title>
        <authorList>
            <person name="Fu X."/>
            <person name="Meyer-Rochow V.B."/>
            <person name="Ballantyne L."/>
            <person name="Zhu X."/>
        </authorList>
    </citation>
    <scope>NUCLEOTIDE SEQUENCE [LARGE SCALE GENOMIC DNA]</scope>
    <source>
        <strain evidence="9">XCY_ONT2</strain>
    </source>
</reference>
<evidence type="ECO:0000256" key="3">
    <source>
        <dbReference type="ARBA" id="ARBA00022676"/>
    </source>
</evidence>
<dbReference type="Pfam" id="PF04488">
    <property type="entry name" value="Gly_transf_sug"/>
    <property type="match status" value="1"/>
</dbReference>
<evidence type="ECO:0000256" key="7">
    <source>
        <dbReference type="SAM" id="Phobius"/>
    </source>
</evidence>
<dbReference type="PANTHER" id="PTHR12042">
    <property type="entry name" value="LACTOSYLCERAMIDE 4-ALPHA-GALACTOSYLTRANSFERASE ALPHA- 1,4-GALACTOSYLTRANSFERASE"/>
    <property type="match status" value="1"/>
</dbReference>
<dbReference type="SUPFAM" id="SSF53448">
    <property type="entry name" value="Nucleotide-diphospho-sugar transferases"/>
    <property type="match status" value="1"/>
</dbReference>
<evidence type="ECO:0000256" key="4">
    <source>
        <dbReference type="ARBA" id="ARBA00022679"/>
    </source>
</evidence>
<organism evidence="9 10">
    <name type="scientific">Pyrocoelia pectoralis</name>
    <dbReference type="NCBI Taxonomy" id="417401"/>
    <lineage>
        <taxon>Eukaryota</taxon>
        <taxon>Metazoa</taxon>
        <taxon>Ecdysozoa</taxon>
        <taxon>Arthropoda</taxon>
        <taxon>Hexapoda</taxon>
        <taxon>Insecta</taxon>
        <taxon>Pterygota</taxon>
        <taxon>Neoptera</taxon>
        <taxon>Endopterygota</taxon>
        <taxon>Coleoptera</taxon>
        <taxon>Polyphaga</taxon>
        <taxon>Elateriformia</taxon>
        <taxon>Elateroidea</taxon>
        <taxon>Lampyridae</taxon>
        <taxon>Lampyrinae</taxon>
        <taxon>Pyrocoelia</taxon>
    </lineage>
</organism>
<dbReference type="InterPro" id="IPR029044">
    <property type="entry name" value="Nucleotide-diphossugar_trans"/>
</dbReference>
<feature type="domain" description="Alpha 1,4-glycosyltransferase" evidence="8">
    <location>
        <begin position="213"/>
        <end position="334"/>
    </location>
</feature>
<evidence type="ECO:0000313" key="10">
    <source>
        <dbReference type="Proteomes" id="UP001329430"/>
    </source>
</evidence>
<sequence length="339" mass="38276">MRKGLYLFLTAIVVMIYYLHFWQPSKQSNPLPLDCYNANGETLPDILDVEQPSEGSIYFIETSCQSFVEGRIVITPRQACAVESAALNNPDYRIYLMYTSPGLIRDNITLSDQLLHALIKFENVQVTHLNYKKLLKNTVVEELYTNSKIQLSKFPINTSSNIARLLVLSKFGGVYLDLDMVIMKSLNGLVPNFAVAESDTSVNNAVLSIGVNGSGQEFIRLCLKELQDHFSGDEWGLNGPAVVTKVLKKMCGTESIPDMYNKNCSGFTVYPPEEFYPIPYQTWKWYFNSINVNSLEKSHGIHVWNKLSKAAKSNSNKSIYSVIAKKHCPQVYSIASEYF</sequence>
<dbReference type="Proteomes" id="UP001329430">
    <property type="component" value="Chromosome 7"/>
</dbReference>
<keyword evidence="5" id="KW-0333">Golgi apparatus</keyword>
<dbReference type="InterPro" id="IPR007652">
    <property type="entry name" value="A1-4-GlycosylTfrase_dom"/>
</dbReference>
<evidence type="ECO:0000256" key="5">
    <source>
        <dbReference type="ARBA" id="ARBA00023034"/>
    </source>
</evidence>
<dbReference type="GO" id="GO:0016758">
    <property type="term" value="F:hexosyltransferase activity"/>
    <property type="evidence" value="ECO:0007669"/>
    <property type="project" value="TreeGrafter"/>
</dbReference>
<dbReference type="EMBL" id="JAVRBK010000007">
    <property type="protein sequence ID" value="KAK5641077.1"/>
    <property type="molecule type" value="Genomic_DNA"/>
</dbReference>
<name>A0AAN7ZFZ2_9COLE</name>
<dbReference type="InterPro" id="IPR051981">
    <property type="entry name" value="Glycosyltransf_32"/>
</dbReference>
<keyword evidence="10" id="KW-1185">Reference proteome</keyword>
<accession>A0AAN7ZFZ2</accession>
<proteinExistence type="inferred from homology"/>
<keyword evidence="7" id="KW-1133">Transmembrane helix</keyword>
<dbReference type="InterPro" id="IPR007577">
    <property type="entry name" value="GlycoTrfase_DXD_sugar-bd_CS"/>
</dbReference>
<keyword evidence="3" id="KW-0328">Glycosyltransferase</keyword>
<dbReference type="PANTHER" id="PTHR12042:SF21">
    <property type="entry name" value="ALPHA1,4-GALACTOSYLTRANSFERASE 1-RELATED"/>
    <property type="match status" value="1"/>
</dbReference>
<dbReference type="Gene3D" id="3.90.550.20">
    <property type="match status" value="1"/>
</dbReference>
<comment type="similarity">
    <text evidence="2">Belongs to the glycosyltransferase 32 family.</text>
</comment>
<evidence type="ECO:0000256" key="2">
    <source>
        <dbReference type="ARBA" id="ARBA00009003"/>
    </source>
</evidence>
<dbReference type="AlphaFoldDB" id="A0AAN7ZFZ2"/>
<evidence type="ECO:0000256" key="1">
    <source>
        <dbReference type="ARBA" id="ARBA00004323"/>
    </source>
</evidence>
<dbReference type="Pfam" id="PF04572">
    <property type="entry name" value="Gb3_synth"/>
    <property type="match status" value="1"/>
</dbReference>
<evidence type="ECO:0000259" key="8">
    <source>
        <dbReference type="Pfam" id="PF04572"/>
    </source>
</evidence>
<feature type="transmembrane region" description="Helical" evidence="7">
    <location>
        <begin position="5"/>
        <end position="22"/>
    </location>
</feature>
<comment type="subcellular location">
    <subcellularLocation>
        <location evidence="1">Golgi apparatus membrane</location>
        <topology evidence="1">Single-pass type II membrane protein</topology>
    </subcellularLocation>
</comment>
<gene>
    <name evidence="9" type="ORF">RI129_009624</name>
</gene>
<dbReference type="GO" id="GO:0000139">
    <property type="term" value="C:Golgi membrane"/>
    <property type="evidence" value="ECO:0007669"/>
    <property type="project" value="UniProtKB-SubCell"/>
</dbReference>
<dbReference type="GO" id="GO:0006688">
    <property type="term" value="P:glycosphingolipid biosynthetic process"/>
    <property type="evidence" value="ECO:0007669"/>
    <property type="project" value="TreeGrafter"/>
</dbReference>
<keyword evidence="4" id="KW-0808">Transferase</keyword>
<evidence type="ECO:0000256" key="6">
    <source>
        <dbReference type="ARBA" id="ARBA00023136"/>
    </source>
</evidence>
<evidence type="ECO:0000313" key="9">
    <source>
        <dbReference type="EMBL" id="KAK5641077.1"/>
    </source>
</evidence>
<keyword evidence="7" id="KW-0812">Transmembrane</keyword>
<protein>
    <recommendedName>
        <fullName evidence="8">Alpha 1,4-glycosyltransferase domain-containing protein</fullName>
    </recommendedName>
</protein>
<keyword evidence="6 7" id="KW-0472">Membrane</keyword>
<comment type="caution">
    <text evidence="9">The sequence shown here is derived from an EMBL/GenBank/DDBJ whole genome shotgun (WGS) entry which is preliminary data.</text>
</comment>